<comment type="caution">
    <text evidence="6">The sequence shown here is derived from an EMBL/GenBank/DDBJ whole genome shotgun (WGS) entry which is preliminary data.</text>
</comment>
<dbReference type="GO" id="GO:0005634">
    <property type="term" value="C:nucleus"/>
    <property type="evidence" value="ECO:0007669"/>
    <property type="project" value="TreeGrafter"/>
</dbReference>
<dbReference type="InterPro" id="IPR001841">
    <property type="entry name" value="Znf_RING"/>
</dbReference>
<evidence type="ECO:0000256" key="4">
    <source>
        <dbReference type="PROSITE-ProRule" id="PRU00175"/>
    </source>
</evidence>
<dbReference type="InterPro" id="IPR051834">
    <property type="entry name" value="RING_finger_E3_ligase"/>
</dbReference>
<proteinExistence type="predicted"/>
<dbReference type="GO" id="GO:0008270">
    <property type="term" value="F:zinc ion binding"/>
    <property type="evidence" value="ECO:0007669"/>
    <property type="project" value="UniProtKB-KW"/>
</dbReference>
<evidence type="ECO:0000313" key="7">
    <source>
        <dbReference type="Proteomes" id="UP000095767"/>
    </source>
</evidence>
<sequence length="332" mass="35058">MRGIVRDGILTWYFDGESVVDGDAYRGGGFGGVPASEEPITALPETTVGESETRGTKECAVCLEGSDDAYRKGGFGAVPSLPETTVVTEMMEGECTVCSESYEKGDKIRTMPCSHGFHEVCIISLDPPTRSITSSSVVRLDRLASSLALVAACPPVVGASWGTRCRPAQMEVARPSGGFLLLPHQIYHNERRPAATGPPRIRMRTAPHEFYDGSWTTRRVDDEHVDGTDSAPPAAFTAWNASGVFGGGGVPAAASAVAGLRETTAGVGGEDKACAVCLEGYAAGVAVRTMPCAHAFHGVCIVEWLSVSPYCPLCRFKLPTQAEEDAAARRLG</sequence>
<dbReference type="PROSITE" id="PS50089">
    <property type="entry name" value="ZF_RING_2"/>
    <property type="match status" value="2"/>
</dbReference>
<dbReference type="OrthoDB" id="21204at2759"/>
<dbReference type="Pfam" id="PF17123">
    <property type="entry name" value="zf-RING_11"/>
    <property type="match status" value="1"/>
</dbReference>
<dbReference type="GO" id="GO:0006511">
    <property type="term" value="P:ubiquitin-dependent protein catabolic process"/>
    <property type="evidence" value="ECO:0007669"/>
    <property type="project" value="TreeGrafter"/>
</dbReference>
<protein>
    <recommendedName>
        <fullName evidence="5">RING-type domain-containing protein</fullName>
    </recommendedName>
</protein>
<feature type="domain" description="RING-type" evidence="5">
    <location>
        <begin position="274"/>
        <end position="315"/>
    </location>
</feature>
<evidence type="ECO:0000259" key="5">
    <source>
        <dbReference type="PROSITE" id="PS50089"/>
    </source>
</evidence>
<dbReference type="Proteomes" id="UP000095767">
    <property type="component" value="Unassembled WGS sequence"/>
</dbReference>
<keyword evidence="3" id="KW-0862">Zinc</keyword>
<dbReference type="Gene3D" id="3.30.40.10">
    <property type="entry name" value="Zinc/RING finger domain, C3HC4 (zinc finger)"/>
    <property type="match status" value="2"/>
</dbReference>
<evidence type="ECO:0000256" key="3">
    <source>
        <dbReference type="ARBA" id="ARBA00022833"/>
    </source>
</evidence>
<name>A0A1E5VF48_9POAL</name>
<dbReference type="SUPFAM" id="SSF57850">
    <property type="entry name" value="RING/U-box"/>
    <property type="match status" value="2"/>
</dbReference>
<dbReference type="SMART" id="SM00184">
    <property type="entry name" value="RING"/>
    <property type="match status" value="2"/>
</dbReference>
<reference evidence="6 7" key="1">
    <citation type="submission" date="2016-09" db="EMBL/GenBank/DDBJ databases">
        <title>The draft genome of Dichanthelium oligosanthes: A C3 panicoid grass species.</title>
        <authorList>
            <person name="Studer A.J."/>
            <person name="Schnable J.C."/>
            <person name="Brutnell T.P."/>
        </authorList>
    </citation>
    <scope>NUCLEOTIDE SEQUENCE [LARGE SCALE GENOMIC DNA]</scope>
    <source>
        <strain evidence="7">cv. Kellogg 1175</strain>
        <tissue evidence="6">Leaf</tissue>
    </source>
</reference>
<dbReference type="GO" id="GO:0061630">
    <property type="term" value="F:ubiquitin protein ligase activity"/>
    <property type="evidence" value="ECO:0007669"/>
    <property type="project" value="TreeGrafter"/>
</dbReference>
<evidence type="ECO:0000256" key="1">
    <source>
        <dbReference type="ARBA" id="ARBA00022723"/>
    </source>
</evidence>
<keyword evidence="7" id="KW-1185">Reference proteome</keyword>
<organism evidence="6 7">
    <name type="scientific">Dichanthelium oligosanthes</name>
    <dbReference type="NCBI Taxonomy" id="888268"/>
    <lineage>
        <taxon>Eukaryota</taxon>
        <taxon>Viridiplantae</taxon>
        <taxon>Streptophyta</taxon>
        <taxon>Embryophyta</taxon>
        <taxon>Tracheophyta</taxon>
        <taxon>Spermatophyta</taxon>
        <taxon>Magnoliopsida</taxon>
        <taxon>Liliopsida</taxon>
        <taxon>Poales</taxon>
        <taxon>Poaceae</taxon>
        <taxon>PACMAD clade</taxon>
        <taxon>Panicoideae</taxon>
        <taxon>Panicodae</taxon>
        <taxon>Paniceae</taxon>
        <taxon>Dichantheliinae</taxon>
        <taxon>Dichanthelium</taxon>
    </lineage>
</organism>
<dbReference type="InterPro" id="IPR013083">
    <property type="entry name" value="Znf_RING/FYVE/PHD"/>
</dbReference>
<dbReference type="Pfam" id="PF13639">
    <property type="entry name" value="zf-RING_2"/>
    <property type="match status" value="1"/>
</dbReference>
<dbReference type="STRING" id="888268.A0A1E5VF48"/>
<keyword evidence="2 4" id="KW-0863">Zinc-finger</keyword>
<dbReference type="AlphaFoldDB" id="A0A1E5VF48"/>
<dbReference type="PANTHER" id="PTHR45931">
    <property type="entry name" value="SI:CH211-59O9.10"/>
    <property type="match status" value="1"/>
</dbReference>
<dbReference type="EMBL" id="LWDX02041834">
    <property type="protein sequence ID" value="OEL23717.1"/>
    <property type="molecule type" value="Genomic_DNA"/>
</dbReference>
<feature type="domain" description="RING-type" evidence="5">
    <location>
        <begin position="95"/>
        <end position="154"/>
    </location>
</feature>
<evidence type="ECO:0000313" key="6">
    <source>
        <dbReference type="EMBL" id="OEL23717.1"/>
    </source>
</evidence>
<evidence type="ECO:0000256" key="2">
    <source>
        <dbReference type="ARBA" id="ARBA00022771"/>
    </source>
</evidence>
<gene>
    <name evidence="6" type="ORF">BAE44_0015264</name>
</gene>
<accession>A0A1E5VF48</accession>
<keyword evidence="1" id="KW-0479">Metal-binding</keyword>
<dbReference type="PANTHER" id="PTHR45931:SF23">
    <property type="entry name" value="OS12G0134500 PROTEIN"/>
    <property type="match status" value="1"/>
</dbReference>